<dbReference type="GO" id="GO:0009941">
    <property type="term" value="C:chloroplast envelope"/>
    <property type="evidence" value="ECO:0007669"/>
    <property type="project" value="TreeGrafter"/>
</dbReference>
<dbReference type="InterPro" id="IPR004570">
    <property type="entry name" value="Phosphatidylglycerol_P_synth"/>
</dbReference>
<evidence type="ECO:0000256" key="6">
    <source>
        <dbReference type="ARBA" id="ARBA00022692"/>
    </source>
</evidence>
<evidence type="ECO:0000256" key="10">
    <source>
        <dbReference type="ARBA" id="ARBA00023209"/>
    </source>
</evidence>
<sequence length="341" mass="37094">MATLKVTVLSSSSSICGKSHLLVDKWVCRIKNTSCRSISSSSSIVRKRILGVRVLMERIRSKGSMSIIDQKEDGISFGLINGGVANRGLGKNWRSYGKNSLSSETNGFVSEMVSKEDEKEKKEEEERNQEEQTEKLLTPPTILTIGRVAAVPLLISTFYMTSSWAATATTSIFVVAAITDWLDGYLARKMRLGTAFGAFLDPVADKLMVASTLVLLCTRPLEVAAFVQVPWLLPVPAIAIIGREITMSAVREWAASQNAKVLEAVAVNNMGKWKTATQMTALTILLASRDCSLPGSRVLVASGVALLYISAGLAVWSLALYMKNIWRVNKIAVLELCGGMQ</sequence>
<evidence type="ECO:0000256" key="3">
    <source>
        <dbReference type="ARBA" id="ARBA00010441"/>
    </source>
</evidence>
<evidence type="ECO:0000256" key="13">
    <source>
        <dbReference type="SAM" id="MobiDB-lite"/>
    </source>
</evidence>
<evidence type="ECO:0000313" key="15">
    <source>
        <dbReference type="EMBL" id="KAI3879865.1"/>
    </source>
</evidence>
<evidence type="ECO:0008006" key="17">
    <source>
        <dbReference type="Google" id="ProtNLM"/>
    </source>
</evidence>
<protein>
    <recommendedName>
        <fullName evidence="17">CDP-diacylglycerol--glycerol-3-phosphate 3-phosphatidyltransferase</fullName>
    </recommendedName>
</protein>
<feature type="transmembrane region" description="Helical" evidence="14">
    <location>
        <begin position="298"/>
        <end position="321"/>
    </location>
</feature>
<dbReference type="GO" id="GO:0006655">
    <property type="term" value="P:phosphatidylglycerol biosynthetic process"/>
    <property type="evidence" value="ECO:0007669"/>
    <property type="project" value="UniProtKB-ARBA"/>
</dbReference>
<dbReference type="NCBIfam" id="TIGR00560">
    <property type="entry name" value="pgsA"/>
    <property type="match status" value="1"/>
</dbReference>
<accession>A0AAD4XC60</accession>
<keyword evidence="5 12" id="KW-0808">Transferase</keyword>
<dbReference type="InterPro" id="IPR050324">
    <property type="entry name" value="CDP-alcohol_PTase-I"/>
</dbReference>
<dbReference type="Proteomes" id="UP001202328">
    <property type="component" value="Unassembled WGS sequence"/>
</dbReference>
<name>A0AAD4XC60_9MAGN</name>
<dbReference type="Pfam" id="PF01066">
    <property type="entry name" value="CDP-OH_P_transf"/>
    <property type="match status" value="1"/>
</dbReference>
<dbReference type="PROSITE" id="PS00379">
    <property type="entry name" value="CDP_ALCOHOL_P_TRANSF"/>
    <property type="match status" value="1"/>
</dbReference>
<dbReference type="InterPro" id="IPR048254">
    <property type="entry name" value="CDP_ALCOHOL_P_TRANSF_CS"/>
</dbReference>
<dbReference type="GO" id="GO:0008444">
    <property type="term" value="F:CDP-diacylglycerol-glycerol-3-phosphate 3-phosphatidyltransferase activity"/>
    <property type="evidence" value="ECO:0007669"/>
    <property type="project" value="InterPro"/>
</dbReference>
<dbReference type="PANTHER" id="PTHR14269:SF62">
    <property type="entry name" value="CDP-DIACYLGLYCEROL--GLYCEROL-3-PHOSPHATE 3-PHOSPHATIDYLTRANSFERASE 1, CHLOROPLASTIC"/>
    <property type="match status" value="1"/>
</dbReference>
<dbReference type="PANTHER" id="PTHR14269">
    <property type="entry name" value="CDP-DIACYLGLYCEROL--GLYCEROL-3-PHOSPHATE 3-PHOSPHATIDYLTRANSFERASE-RELATED"/>
    <property type="match status" value="1"/>
</dbReference>
<comment type="similarity">
    <text evidence="3 12">Belongs to the CDP-alcohol phosphatidyltransferase class-I family.</text>
</comment>
<dbReference type="EMBL" id="JAJJMB010012240">
    <property type="protein sequence ID" value="KAI3879865.1"/>
    <property type="molecule type" value="Genomic_DNA"/>
</dbReference>
<evidence type="ECO:0000256" key="8">
    <source>
        <dbReference type="ARBA" id="ARBA00023098"/>
    </source>
</evidence>
<organism evidence="15 16">
    <name type="scientific">Papaver atlanticum</name>
    <dbReference type="NCBI Taxonomy" id="357466"/>
    <lineage>
        <taxon>Eukaryota</taxon>
        <taxon>Viridiplantae</taxon>
        <taxon>Streptophyta</taxon>
        <taxon>Embryophyta</taxon>
        <taxon>Tracheophyta</taxon>
        <taxon>Spermatophyta</taxon>
        <taxon>Magnoliopsida</taxon>
        <taxon>Ranunculales</taxon>
        <taxon>Papaveraceae</taxon>
        <taxon>Papaveroideae</taxon>
        <taxon>Papaver</taxon>
    </lineage>
</organism>
<evidence type="ECO:0000313" key="16">
    <source>
        <dbReference type="Proteomes" id="UP001202328"/>
    </source>
</evidence>
<comment type="cofactor">
    <cofactor evidence="1">
        <name>Mn(2+)</name>
        <dbReference type="ChEBI" id="CHEBI:29035"/>
    </cofactor>
</comment>
<gene>
    <name evidence="15" type="ORF">MKW98_018104</name>
</gene>
<comment type="caution">
    <text evidence="15">The sequence shown here is derived from an EMBL/GenBank/DDBJ whole genome shotgun (WGS) entry which is preliminary data.</text>
</comment>
<dbReference type="GO" id="GO:0045995">
    <property type="term" value="P:regulation of embryonic development"/>
    <property type="evidence" value="ECO:0007669"/>
    <property type="project" value="UniProtKB-ARBA"/>
</dbReference>
<dbReference type="GO" id="GO:0016020">
    <property type="term" value="C:membrane"/>
    <property type="evidence" value="ECO:0007669"/>
    <property type="project" value="UniProtKB-SubCell"/>
</dbReference>
<dbReference type="InterPro" id="IPR000462">
    <property type="entry name" value="CDP-OH_P_trans"/>
</dbReference>
<keyword evidence="9 14" id="KW-0472">Membrane</keyword>
<keyword evidence="11" id="KW-1208">Phospholipid metabolism</keyword>
<keyword evidence="10" id="KW-0594">Phospholipid biosynthesis</keyword>
<keyword evidence="16" id="KW-1185">Reference proteome</keyword>
<dbReference type="AlphaFoldDB" id="A0AAD4XC60"/>
<keyword evidence="7 14" id="KW-1133">Transmembrane helix</keyword>
<proteinExistence type="inferred from homology"/>
<evidence type="ECO:0000256" key="9">
    <source>
        <dbReference type="ARBA" id="ARBA00023136"/>
    </source>
</evidence>
<evidence type="ECO:0000256" key="12">
    <source>
        <dbReference type="RuleBase" id="RU003750"/>
    </source>
</evidence>
<dbReference type="GO" id="GO:0030145">
    <property type="term" value="F:manganese ion binding"/>
    <property type="evidence" value="ECO:0007669"/>
    <property type="project" value="UniProtKB-ARBA"/>
</dbReference>
<evidence type="ECO:0000256" key="14">
    <source>
        <dbReference type="SAM" id="Phobius"/>
    </source>
</evidence>
<evidence type="ECO:0000256" key="7">
    <source>
        <dbReference type="ARBA" id="ARBA00022989"/>
    </source>
</evidence>
<dbReference type="InterPro" id="IPR043130">
    <property type="entry name" value="CDP-OH_PTrfase_TM_dom"/>
</dbReference>
<keyword evidence="6 14" id="KW-0812">Transmembrane</keyword>
<feature type="region of interest" description="Disordered" evidence="13">
    <location>
        <begin position="112"/>
        <end position="135"/>
    </location>
</feature>
<reference evidence="15" key="1">
    <citation type="submission" date="2022-04" db="EMBL/GenBank/DDBJ databases">
        <title>A functionally conserved STORR gene fusion in Papaver species that diverged 16.8 million years ago.</title>
        <authorList>
            <person name="Catania T."/>
        </authorList>
    </citation>
    <scope>NUCLEOTIDE SEQUENCE</scope>
    <source>
        <strain evidence="15">S-188037</strain>
    </source>
</reference>
<dbReference type="FunFam" id="1.20.120.1760:FF:000008">
    <property type="entry name" value="CDP-diacylglycerol--glycerol-3-phosphate 3-phosphatidyltransferase 2"/>
    <property type="match status" value="1"/>
</dbReference>
<evidence type="ECO:0000256" key="4">
    <source>
        <dbReference type="ARBA" id="ARBA00022516"/>
    </source>
</evidence>
<dbReference type="Gene3D" id="1.20.120.1760">
    <property type="match status" value="1"/>
</dbReference>
<keyword evidence="4" id="KW-0444">Lipid biosynthesis</keyword>
<evidence type="ECO:0000256" key="2">
    <source>
        <dbReference type="ARBA" id="ARBA00004141"/>
    </source>
</evidence>
<evidence type="ECO:0000256" key="1">
    <source>
        <dbReference type="ARBA" id="ARBA00001936"/>
    </source>
</evidence>
<keyword evidence="8" id="KW-0443">Lipid metabolism</keyword>
<feature type="compositionally biased region" description="Basic and acidic residues" evidence="13">
    <location>
        <begin position="113"/>
        <end position="134"/>
    </location>
</feature>
<comment type="subcellular location">
    <subcellularLocation>
        <location evidence="2">Membrane</location>
        <topology evidence="2">Multi-pass membrane protein</topology>
    </subcellularLocation>
</comment>
<evidence type="ECO:0000256" key="5">
    <source>
        <dbReference type="ARBA" id="ARBA00022679"/>
    </source>
</evidence>
<evidence type="ECO:0000256" key="11">
    <source>
        <dbReference type="ARBA" id="ARBA00023264"/>
    </source>
</evidence>